<keyword evidence="4 8" id="KW-1133">Transmembrane helix</keyword>
<dbReference type="InterPro" id="IPR002130">
    <property type="entry name" value="Cyclophilin-type_PPIase_dom"/>
</dbReference>
<dbReference type="GO" id="GO:0005385">
    <property type="term" value="F:zinc ion transmembrane transporter activity"/>
    <property type="evidence" value="ECO:0007669"/>
    <property type="project" value="TreeGrafter"/>
</dbReference>
<evidence type="ECO:0000313" key="12">
    <source>
        <dbReference type="WBParaSite" id="HDID_0001030901-mRNA-1"/>
    </source>
</evidence>
<feature type="domain" description="PPIase cyclophilin-type" evidence="9">
    <location>
        <begin position="1"/>
        <end position="122"/>
    </location>
</feature>
<dbReference type="PANTHER" id="PTHR16950">
    <property type="entry name" value="ZINC TRANSPORTER SLC39A7 HISTIDINE-RICH MEMBRANE PROTEIN KE4"/>
    <property type="match status" value="1"/>
</dbReference>
<feature type="transmembrane region" description="Helical" evidence="8">
    <location>
        <begin position="565"/>
        <end position="587"/>
    </location>
</feature>
<dbReference type="AlphaFoldDB" id="A0A0R3SX61"/>
<feature type="transmembrane region" description="Helical" evidence="8">
    <location>
        <begin position="501"/>
        <end position="522"/>
    </location>
</feature>
<dbReference type="OrthoDB" id="442970at2759"/>
<feature type="region of interest" description="Disordered" evidence="7">
    <location>
        <begin position="134"/>
        <end position="154"/>
    </location>
</feature>
<feature type="transmembrane region" description="Helical" evidence="8">
    <location>
        <begin position="825"/>
        <end position="848"/>
    </location>
</feature>
<organism evidence="12">
    <name type="scientific">Hymenolepis diminuta</name>
    <name type="common">Rat tapeworm</name>
    <dbReference type="NCBI Taxonomy" id="6216"/>
    <lineage>
        <taxon>Eukaryota</taxon>
        <taxon>Metazoa</taxon>
        <taxon>Spiralia</taxon>
        <taxon>Lophotrochozoa</taxon>
        <taxon>Platyhelminthes</taxon>
        <taxon>Cestoda</taxon>
        <taxon>Eucestoda</taxon>
        <taxon>Cyclophyllidea</taxon>
        <taxon>Hymenolepididae</taxon>
        <taxon>Hymenolepis</taxon>
    </lineage>
</organism>
<evidence type="ECO:0000256" key="3">
    <source>
        <dbReference type="ARBA" id="ARBA00022692"/>
    </source>
</evidence>
<name>A0A0R3SX61_HYMDI</name>
<feature type="transmembrane region" description="Helical" evidence="8">
    <location>
        <begin position="781"/>
        <end position="805"/>
    </location>
</feature>
<feature type="compositionally biased region" description="Basic and acidic residues" evidence="7">
    <location>
        <begin position="687"/>
        <end position="698"/>
    </location>
</feature>
<comment type="subcellular location">
    <subcellularLocation>
        <location evidence="1">Membrane</location>
        <topology evidence="1">Multi-pass membrane protein</topology>
    </subcellularLocation>
</comment>
<dbReference type="PROSITE" id="PS50072">
    <property type="entry name" value="CSA_PPIASE_2"/>
    <property type="match status" value="1"/>
</dbReference>
<feature type="transmembrane region" description="Helical" evidence="8">
    <location>
        <begin position="599"/>
        <end position="617"/>
    </location>
</feature>
<dbReference type="WBParaSite" id="HDID_0001030901-mRNA-1">
    <property type="protein sequence ID" value="HDID_0001030901-mRNA-1"/>
    <property type="gene ID" value="HDID_0001030901"/>
</dbReference>
<dbReference type="SUPFAM" id="SSF50891">
    <property type="entry name" value="Cyclophilin-like"/>
    <property type="match status" value="1"/>
</dbReference>
<keyword evidence="2" id="KW-0813">Transport</keyword>
<keyword evidence="5 8" id="KW-0472">Membrane</keyword>
<keyword evidence="3 8" id="KW-0812">Transmembrane</keyword>
<evidence type="ECO:0000256" key="2">
    <source>
        <dbReference type="ARBA" id="ARBA00022448"/>
    </source>
</evidence>
<evidence type="ECO:0000313" key="11">
    <source>
        <dbReference type="Proteomes" id="UP000274504"/>
    </source>
</evidence>
<dbReference type="Gene3D" id="2.40.100.10">
    <property type="entry name" value="Cyclophilin-like"/>
    <property type="match status" value="1"/>
</dbReference>
<protein>
    <submittedName>
        <fullName evidence="12">PPIase cyclophilin-type domain-containing protein</fullName>
    </submittedName>
</protein>
<evidence type="ECO:0000256" key="4">
    <source>
        <dbReference type="ARBA" id="ARBA00022989"/>
    </source>
</evidence>
<feature type="transmembrane region" description="Helical" evidence="8">
    <location>
        <begin position="458"/>
        <end position="480"/>
    </location>
</feature>
<dbReference type="PANTHER" id="PTHR16950:SF25">
    <property type="entry name" value="ZINC TRANSPORTER SLC39A7"/>
    <property type="match status" value="1"/>
</dbReference>
<dbReference type="GO" id="GO:0006882">
    <property type="term" value="P:intracellular zinc ion homeostasis"/>
    <property type="evidence" value="ECO:0007669"/>
    <property type="project" value="TreeGrafter"/>
</dbReference>
<dbReference type="GO" id="GO:0003755">
    <property type="term" value="F:peptidyl-prolyl cis-trans isomerase activity"/>
    <property type="evidence" value="ECO:0007669"/>
    <property type="project" value="InterPro"/>
</dbReference>
<evidence type="ECO:0000256" key="1">
    <source>
        <dbReference type="ARBA" id="ARBA00004141"/>
    </source>
</evidence>
<dbReference type="EMBL" id="UYSG01011614">
    <property type="protein sequence ID" value="VDL63065.1"/>
    <property type="molecule type" value="Genomic_DNA"/>
</dbReference>
<feature type="transmembrane region" description="Helical" evidence="8">
    <location>
        <begin position="869"/>
        <end position="888"/>
    </location>
</feature>
<evidence type="ECO:0000313" key="10">
    <source>
        <dbReference type="EMBL" id="VDL63065.1"/>
    </source>
</evidence>
<dbReference type="PRINTS" id="PR00153">
    <property type="entry name" value="CSAPPISMRASE"/>
</dbReference>
<feature type="region of interest" description="Disordered" evidence="7">
    <location>
        <begin position="533"/>
        <end position="558"/>
    </location>
</feature>
<gene>
    <name evidence="10" type="ORF">HDID_LOCUS10307</name>
</gene>
<proteinExistence type="inferred from homology"/>
<dbReference type="GO" id="GO:0006457">
    <property type="term" value="P:protein folding"/>
    <property type="evidence" value="ECO:0007669"/>
    <property type="project" value="InterPro"/>
</dbReference>
<feature type="region of interest" description="Disordered" evidence="7">
    <location>
        <begin position="370"/>
        <end position="392"/>
    </location>
</feature>
<dbReference type="PROSITE" id="PS00170">
    <property type="entry name" value="CSA_PPIASE_1"/>
    <property type="match status" value="1"/>
</dbReference>
<dbReference type="InterPro" id="IPR029000">
    <property type="entry name" value="Cyclophilin-like_dom_sf"/>
</dbReference>
<dbReference type="GO" id="GO:0016020">
    <property type="term" value="C:membrane"/>
    <property type="evidence" value="ECO:0007669"/>
    <property type="project" value="UniProtKB-SubCell"/>
</dbReference>
<reference evidence="12" key="1">
    <citation type="submission" date="2017-02" db="UniProtKB">
        <authorList>
            <consortium name="WormBaseParasite"/>
        </authorList>
    </citation>
    <scope>IDENTIFICATION</scope>
</reference>
<evidence type="ECO:0000259" key="9">
    <source>
        <dbReference type="PROSITE" id="PS50072"/>
    </source>
</evidence>
<dbReference type="InterPro" id="IPR003689">
    <property type="entry name" value="ZIP"/>
</dbReference>
<dbReference type="Proteomes" id="UP000274504">
    <property type="component" value="Unassembled WGS sequence"/>
</dbReference>
<evidence type="ECO:0000256" key="5">
    <source>
        <dbReference type="ARBA" id="ARBA00023136"/>
    </source>
</evidence>
<evidence type="ECO:0000256" key="6">
    <source>
        <dbReference type="ARBA" id="ARBA00038485"/>
    </source>
</evidence>
<feature type="region of interest" description="Disordered" evidence="7">
    <location>
        <begin position="677"/>
        <end position="710"/>
    </location>
</feature>
<dbReference type="InterPro" id="IPR020892">
    <property type="entry name" value="Cyclophilin-type_PPIase_CS"/>
</dbReference>
<dbReference type="Pfam" id="PF00160">
    <property type="entry name" value="Pro_isomerase"/>
    <property type="match status" value="1"/>
</dbReference>
<feature type="region of interest" description="Disordered" evidence="7">
    <location>
        <begin position="277"/>
        <end position="297"/>
    </location>
</feature>
<reference evidence="10 11" key="2">
    <citation type="submission" date="2018-11" db="EMBL/GenBank/DDBJ databases">
        <authorList>
            <consortium name="Pathogen Informatics"/>
        </authorList>
    </citation>
    <scope>NUCLEOTIDE SEQUENCE [LARGE SCALE GENOMIC DNA]</scope>
</reference>
<accession>A0A0R3SX61</accession>
<evidence type="ECO:0000256" key="8">
    <source>
        <dbReference type="SAM" id="Phobius"/>
    </source>
</evidence>
<sequence>MEGYYDDTAFHRLVKGFIVQGGDPTGTGEGGVSIYGAPFKTESHTRLSFNRRGLLGMASPEPNCNGSQFFFTLGEALELNGKHTLFGRVVGNTLFNMLRLADVEVVNGDRPTRLHRILKTTVVLNPYDDIIPRQIKSKKKNKKDTEETLQPTSKATKNYSLLSFGEEAEEEEEIITKVEEKLRSRGKSAHDLVNDEKLSKQTVSISDKDAELTAKALAEMETEAEARKRRRDLAARLQTEEEMKEKEKRMLDLKAEADAVRRDIAKTIRSAKERAAAAEAAKRQAEEKVKRQKNEEERAAAFEAKQREKAMDSTAKAAAAASGPVLMVENFTDEVASYRARARKAKELKDREDLTMNLLNRFQSRLLGELKKSKSSNSSNSGDNEDEVIPPNDPTAWMRCTLLSDEPVPARKVLDPALENPDRYDLFDPRNPLNVRKRMDAVTAATSDDKSQHKRRKFFLPLIFIFTGFFLNIPSGAYLGQGCLSCRRFYFADFILESLKVVLVTMRYVAAFALAIFLLTLLCNAHEVDHGHSHASSESHSHSHSHSHSEPHHETLHSKPDANTVWVDTVSAVISISVAPFVLLFLVPDLNKHNQLLKVLLAFAAGGLLGDAFLHLIPHALSHHSVSHDHHDMHNSHGHSHSLSDLTTRVFLCVIGGIFGFLCIDKTLRFLRGGHGHSHSAPQQLTSDKKMKNGKSGDKNGNSTKSKPKRSKGMAIAGYLNLAADFTHNFTDGIAIAGSFLISRNVGFVTTLTVLIHELPHEIGDYAILIKSGCGVYRAMLLQLVTALGALLGASLSLLAAGVGMDGQITSASQVLLSPELITTRLLPFTAGGFIYIALVSVLPDLLAEQHQPIDRTSGKIACRIVQGLAELTALVLGVGLMAAIGLFE</sequence>
<evidence type="ECO:0000256" key="7">
    <source>
        <dbReference type="SAM" id="MobiDB-lite"/>
    </source>
</evidence>
<dbReference type="STRING" id="6216.A0A0R3SX61"/>
<feature type="transmembrane region" description="Helical" evidence="8">
    <location>
        <begin position="646"/>
        <end position="664"/>
    </location>
</feature>
<dbReference type="Pfam" id="PF02535">
    <property type="entry name" value="Zip"/>
    <property type="match status" value="1"/>
</dbReference>
<comment type="similarity">
    <text evidence="6">Belongs to the ZIP transporter (TC 2.A.5) family. KE4/Catsup subfamily.</text>
</comment>